<evidence type="ECO:0000256" key="1">
    <source>
        <dbReference type="SAM" id="MobiDB-lite"/>
    </source>
</evidence>
<dbReference type="Proteomes" id="UP000536746">
    <property type="component" value="Unassembled WGS sequence"/>
</dbReference>
<name>A0ABX2LXC9_9BURK</name>
<keyword evidence="3" id="KW-1185">Reference proteome</keyword>
<evidence type="ECO:0000313" key="2">
    <source>
        <dbReference type="EMBL" id="NUT99965.1"/>
    </source>
</evidence>
<proteinExistence type="predicted"/>
<reference evidence="2 3" key="1">
    <citation type="journal article" date="2020" name="Front. Plant Sci.">
        <title>Isolation of Rhizosphere Bacteria That Improve Quality and Water Stress Tolerance in Greenhouse Ornamentals.</title>
        <authorList>
            <person name="Nordstedt N.P."/>
            <person name="Jones M.L."/>
        </authorList>
    </citation>
    <scope>NUCLEOTIDE SEQUENCE [LARGE SCALE GENOMIC DNA]</scope>
    <source>
        <strain evidence="2 3">C6C2</strain>
    </source>
</reference>
<comment type="caution">
    <text evidence="2">The sequence shown here is derived from an EMBL/GenBank/DDBJ whole genome shotgun (WGS) entry which is preliminary data.</text>
</comment>
<protein>
    <submittedName>
        <fullName evidence="2">Uncharacterized protein</fullName>
    </submittedName>
</protein>
<feature type="region of interest" description="Disordered" evidence="1">
    <location>
        <begin position="82"/>
        <end position="106"/>
    </location>
</feature>
<dbReference type="EMBL" id="JABFMT010000001">
    <property type="protein sequence ID" value="NUT99965.1"/>
    <property type="molecule type" value="Genomic_DNA"/>
</dbReference>
<dbReference type="RefSeq" id="WP_148664500.1">
    <property type="nucleotide sequence ID" value="NZ_CP018845.1"/>
</dbReference>
<gene>
    <name evidence="2" type="ORF">HNO84_00020</name>
</gene>
<organism evidence="2 3">
    <name type="scientific">Herbaspirillum robiniae</name>
    <dbReference type="NCBI Taxonomy" id="2014887"/>
    <lineage>
        <taxon>Bacteria</taxon>
        <taxon>Pseudomonadati</taxon>
        <taxon>Pseudomonadota</taxon>
        <taxon>Betaproteobacteria</taxon>
        <taxon>Burkholderiales</taxon>
        <taxon>Oxalobacteraceae</taxon>
        <taxon>Herbaspirillum</taxon>
    </lineage>
</organism>
<evidence type="ECO:0000313" key="3">
    <source>
        <dbReference type="Proteomes" id="UP000536746"/>
    </source>
</evidence>
<accession>A0ABX2LXC9</accession>
<sequence length="106" mass="11622">MTPLKHRKRETRQTALKIAGKRPRQAAGATFGCTLSSAVPVRALLLCKLAAILEEIPKTVSVRGKIFCIQAISKRQGNFDVSFRPHRRTGPPDGDIAILTTTEANR</sequence>